<keyword evidence="2" id="KW-1185">Reference proteome</keyword>
<reference evidence="1 2" key="1">
    <citation type="journal article" date="2022" name="bioRxiv">
        <title>Genomics of Preaxostyla Flagellates Illuminates Evolutionary Transitions and the Path Towards Mitochondrial Loss.</title>
        <authorList>
            <person name="Novak L.V.F."/>
            <person name="Treitli S.C."/>
            <person name="Pyrih J."/>
            <person name="Halakuc P."/>
            <person name="Pipaliya S.V."/>
            <person name="Vacek V."/>
            <person name="Brzon O."/>
            <person name="Soukal P."/>
            <person name="Eme L."/>
            <person name="Dacks J.B."/>
            <person name="Karnkowska A."/>
            <person name="Elias M."/>
            <person name="Hampl V."/>
        </authorList>
    </citation>
    <scope>NUCLEOTIDE SEQUENCE [LARGE SCALE GENOMIC DNA]</scope>
    <source>
        <strain evidence="1">NAU3</strain>
        <tissue evidence="1">Gut</tissue>
    </source>
</reference>
<name>A0ABQ9YE46_9EUKA</name>
<accession>A0ABQ9YE46</accession>
<dbReference type="EMBL" id="JARBJD010000013">
    <property type="protein sequence ID" value="KAK2962002.1"/>
    <property type="molecule type" value="Genomic_DNA"/>
</dbReference>
<proteinExistence type="predicted"/>
<organism evidence="1 2">
    <name type="scientific">Blattamonas nauphoetae</name>
    <dbReference type="NCBI Taxonomy" id="2049346"/>
    <lineage>
        <taxon>Eukaryota</taxon>
        <taxon>Metamonada</taxon>
        <taxon>Preaxostyla</taxon>
        <taxon>Oxymonadida</taxon>
        <taxon>Blattamonas</taxon>
    </lineage>
</organism>
<evidence type="ECO:0000313" key="1">
    <source>
        <dbReference type="EMBL" id="KAK2962002.1"/>
    </source>
</evidence>
<evidence type="ECO:0000313" key="2">
    <source>
        <dbReference type="Proteomes" id="UP001281761"/>
    </source>
</evidence>
<dbReference type="Proteomes" id="UP001281761">
    <property type="component" value="Unassembled WGS sequence"/>
</dbReference>
<protein>
    <submittedName>
        <fullName evidence="1">Uncharacterized protein</fullName>
    </submittedName>
</protein>
<comment type="caution">
    <text evidence="1">The sequence shown here is derived from an EMBL/GenBank/DDBJ whole genome shotgun (WGS) entry which is preliminary data.</text>
</comment>
<sequence length="840" mass="96449">MEYRPTIRIFVDAQQCFSAVFIPIFYVLTHHQFRDTSCPYSSLRNLGFLPVTVTANDRHYIRVSKQILQNELERQRMNVESMLEQAHLEGDEISLPTFTTSDWRLVLQDSITDDDLQQGCISLFEQVNSGKKLTPNEVVHAVHFLEYATIHIEHRGNGCSSLIENIFPEDEDCQTKLMPALLKLACHPSEKLRAVTLSLFVISLSNSRDKFLLAVAATGLLPELLEVLKPHEIPLNRTTIEFHRHFTSIANYCFFYFTPESILRHLEIEPSYTSAEMLKSKLINPIFRQFCKYLQNLIALPASPTDYYSGLSLVSNLAIFDQYIARGENGFANQDIRQFFVELRKNMTEELASSLNLAVTGEQLSRLLFGDRGSLSDKTWLQIFENILVRLSEGRHLSDLGLEAFLYFLSCSPNFFRLNLCSDGTCSIKRFRDLVYRMHLTSNPFCTLFNTTRLHNSVAILSKYHLLTDLVDFETLVKYVCTDWFSTLFHALTPSKLPFTSDFLPLHDQLISLMTHCLVTIASASFSNKQGQIQSEPWNVYNTFIEQAKDYIVHLSLHPFSLVPRGDDVAILAFLKRLFEPDFENSVTKPFRDEMRKDMDASAISSPSPPFILTSELVCHLTDEEIMNVVDRIVALLESDSPISDDTILRICTFHKMTLQSVYLPELFRKAGRSTERCFHTFECLLSLPVDHLDLRPINSLLTSRPDSLQPTLDEWDDVDLATVGIVMRKLDKCDIPKASCYNQLEKIIRDFVRQSVRQVRHRAVRLSQPQLAQLLAPSIDFLSNFLIEPSGYDFREKERECHNIIDVCKLGDQRVIAECFRSIGFFSRIIRKKEASKTD</sequence>
<gene>
    <name evidence="1" type="ORF">BLNAU_3058</name>
</gene>